<comment type="caution">
    <text evidence="2">The sequence shown here is derived from an EMBL/GenBank/DDBJ whole genome shotgun (WGS) entry which is preliminary data.</text>
</comment>
<dbReference type="EMBL" id="WJQU01000004">
    <property type="protein sequence ID" value="KAJ6635981.1"/>
    <property type="molecule type" value="Genomic_DNA"/>
</dbReference>
<evidence type="ECO:0000313" key="3">
    <source>
        <dbReference type="Proteomes" id="UP001151699"/>
    </source>
</evidence>
<dbReference type="OrthoDB" id="6022258at2759"/>
<feature type="non-terminal residue" evidence="2">
    <location>
        <position position="827"/>
    </location>
</feature>
<sequence length="827" mass="92802">VVGDNYITAATTVQSSRVINALQTVDTINGINLTNVASLHEDIYLHSPLTFRMVKVQSINTKDTISGINFDYWHANALWKSQRENQIVSGTWTVSEGIFHSSIRGEAELNGIPMDTLAGQINSHQSNVLNNLQIFNEGYVENCRKMTRLIQSTHTLPYFLSHFEETFSLRVQNVINSVHLFEANSQSYLVLNLGCLTVVYIWNRGIESYEKLIEVETGNVDSWLDMMDEANVVHLISNTEVDRSNCPTSGLNIWKFDGSSLVHVSKIADSNKFALLHKNKLHPQRFLAMAKDGNVVNAFDLENNLLEQWHLPVNEQQFRFVPENANIGIALSNGKQLSSLSFNKLTDNRKERSTISDEVANELTEIKRMVRCPFLTEQIQNATANCKLWYESRLQLPSNSRYKETDRPTPKRLMKDIKISNSQVGSPFILTAPLLERKTRIKSDLFNLSRNGQSIHTDGIELMTSAARGQPVNKNESSARDAFGKLEKNTIDLTDDILDSWIELEADNEDIYFDDSNVGSSSRNESGIESESSVRSGNHSQSKTSTDWFEVVANKTTQLADEVADVVENIKNSAKESEAKLRDLFKPVNNDPYRKSEVKTGIDEIENTNLPKIPKVVYTSNDTILHATQSLEPTASTEYSTTANIYDDDVGEKEPKIGNEISSEGIATAENQNFPNHAAEEILVIPAGENRKHLVAVSSLRKHTIEGKHDLIRIYEDIIEGNLFQTLVCHGPRSLTVLNIRDEAILAFIENDASIQIFVYRGIQGFVQFTSFEFSSVIFKLTSIHLPVANVFACAKSYLAVVMKKEIRFIEAKTCGYCGINAQLACN</sequence>
<protein>
    <submittedName>
        <fullName evidence="2">Uncharacterized protein</fullName>
    </submittedName>
</protein>
<dbReference type="Proteomes" id="UP001151699">
    <property type="component" value="Chromosome C"/>
</dbReference>
<keyword evidence="3" id="KW-1185">Reference proteome</keyword>
<proteinExistence type="predicted"/>
<gene>
    <name evidence="2" type="ORF">Bhyg_14567</name>
</gene>
<organism evidence="2 3">
    <name type="scientific">Pseudolycoriella hygida</name>
    <dbReference type="NCBI Taxonomy" id="35572"/>
    <lineage>
        <taxon>Eukaryota</taxon>
        <taxon>Metazoa</taxon>
        <taxon>Ecdysozoa</taxon>
        <taxon>Arthropoda</taxon>
        <taxon>Hexapoda</taxon>
        <taxon>Insecta</taxon>
        <taxon>Pterygota</taxon>
        <taxon>Neoptera</taxon>
        <taxon>Endopterygota</taxon>
        <taxon>Diptera</taxon>
        <taxon>Nematocera</taxon>
        <taxon>Sciaroidea</taxon>
        <taxon>Sciaridae</taxon>
        <taxon>Pseudolycoriella</taxon>
    </lineage>
</organism>
<evidence type="ECO:0000313" key="2">
    <source>
        <dbReference type="EMBL" id="KAJ6635981.1"/>
    </source>
</evidence>
<name>A0A9Q0RXE5_9DIPT</name>
<feature type="region of interest" description="Disordered" evidence="1">
    <location>
        <begin position="513"/>
        <end position="545"/>
    </location>
</feature>
<dbReference type="AlphaFoldDB" id="A0A9Q0RXE5"/>
<reference evidence="2" key="1">
    <citation type="submission" date="2022-07" db="EMBL/GenBank/DDBJ databases">
        <authorList>
            <person name="Trinca V."/>
            <person name="Uliana J.V.C."/>
            <person name="Torres T.T."/>
            <person name="Ward R.J."/>
            <person name="Monesi N."/>
        </authorList>
    </citation>
    <scope>NUCLEOTIDE SEQUENCE</scope>
    <source>
        <strain evidence="2">HSMRA1968</strain>
        <tissue evidence="2">Whole embryos</tissue>
    </source>
</reference>
<feature type="compositionally biased region" description="Polar residues" evidence="1">
    <location>
        <begin position="517"/>
        <end position="545"/>
    </location>
</feature>
<evidence type="ECO:0000256" key="1">
    <source>
        <dbReference type="SAM" id="MobiDB-lite"/>
    </source>
</evidence>
<accession>A0A9Q0RXE5</accession>